<dbReference type="InterPro" id="IPR001119">
    <property type="entry name" value="SLH_dom"/>
</dbReference>
<evidence type="ECO:0000313" key="4">
    <source>
        <dbReference type="Proteomes" id="UP000198601"/>
    </source>
</evidence>
<reference evidence="4" key="1">
    <citation type="submission" date="2016-10" db="EMBL/GenBank/DDBJ databases">
        <authorList>
            <person name="Varghese N."/>
            <person name="Submissions S."/>
        </authorList>
    </citation>
    <scope>NUCLEOTIDE SEQUENCE [LARGE SCALE GENOMIC DNA]</scope>
    <source>
        <strain evidence="4">CGMCC 1.8946</strain>
    </source>
</reference>
<dbReference type="PROSITE" id="PS51272">
    <property type="entry name" value="SLH"/>
    <property type="match status" value="3"/>
</dbReference>
<evidence type="ECO:0000259" key="2">
    <source>
        <dbReference type="PROSITE" id="PS51272"/>
    </source>
</evidence>
<proteinExistence type="predicted"/>
<name>A0A1G4RNS1_9BACL</name>
<dbReference type="Proteomes" id="UP000198601">
    <property type="component" value="Unassembled WGS sequence"/>
</dbReference>
<feature type="domain" description="SLH" evidence="2">
    <location>
        <begin position="1057"/>
        <end position="1120"/>
    </location>
</feature>
<dbReference type="RefSeq" id="WP_090672326.1">
    <property type="nucleotide sequence ID" value="NZ_FMTT01000017.1"/>
</dbReference>
<feature type="chain" id="PRO_5011448756" evidence="1">
    <location>
        <begin position="30"/>
        <end position="1263"/>
    </location>
</feature>
<organism evidence="3 4">
    <name type="scientific">Paenibacillus tianmuensis</name>
    <dbReference type="NCBI Taxonomy" id="624147"/>
    <lineage>
        <taxon>Bacteria</taxon>
        <taxon>Bacillati</taxon>
        <taxon>Bacillota</taxon>
        <taxon>Bacilli</taxon>
        <taxon>Bacillales</taxon>
        <taxon>Paenibacillaceae</taxon>
        <taxon>Paenibacillus</taxon>
    </lineage>
</organism>
<protein>
    <submittedName>
        <fullName evidence="3">S-layer homology domain-containing protein</fullName>
    </submittedName>
</protein>
<keyword evidence="4" id="KW-1185">Reference proteome</keyword>
<sequence>MKRLTNRTVSFAIIVALLVSMIVPFSAMAAGGSLMKVKGYSTTAATPTPVTSETVNISVEIDNIDDAQISSIYYEIENVTTSPGSPVENKSNKGMKTGPYEVTFNSVKLSEGTNKITFFMGDVSKISSQPAYLTFTPTTNITDMKFNEVPIEDGKMYPKDPMQTAYVITGKSPNATTIQGYLLGQANPITAFRSNNGDFTFIPNRNTDFNMQAGDNIFKIVASNNTNTYNTTKKFIFNNGKPFLFDGALNTGTSPPQKLINDPFPQLNQTTANLTGKMKVDLVPGSSTVTQYVYADITVVGGSQLNKRVYFSGTTPAPLAEIPAESTSTYKVFDLGSFPLAFPTNRNQTLIVTFYTGSGLVGQAPQQTFTFNYFDPNAPYVTKVTKDLGKDSVTGQPVEVALNENGDNEINELPSTFYIYTTGVAPAPTGNVKAHIGGDATGIAATYVGPDGAQQKWKVQVSGIRDGRAVMSVVPSGLTNGKLDFPLVITSTPYIIPGNFYNNMVIKNAALETPYCTPGTGGTPCLQAKIMNLPEAEYANVEVSVNGYTTKLVAGDFRDTNAKSTFMLDVSKAGSRWLPNDNKDLLNEGRNTVKINLRLNGAVVTTVQYEIFKFTLPTPAFVGDILPSPLEKFTKAQTPDKYATNANSVSFVGNFVNADSIKMTVRKKDAQGNPAVTFDARNSTNTWNYPAAPANGQQNYLNSVGTGAINTASIPLPFTGDVIVEFMISNKTGITETRSITISREPVPYRIIEPVLVKSGKDDVATINGNFVDIKLEAENADSVSFGKDANVLSKIDPSDNKPYFYYRYQNLKAGRNTISFTVNRGKESSKGSFIVNNVNTSVEGAQMLMPLQNKYKLFEGDLELSFPANTKLMRNDPTATNQYLTADRKLMFGLANVKDGRVNKAYNTDYSASFFLREPTDKFRPVSKLYWINGGSVGQDDYLDKDKLKEALTGYGRDPYNIDVNNANVKFYQRNNENDLKNMFVPTKHGELTLKYDDSIRQDSWKYVTVYQMDIYEDYRGMTTLAWKNIGGEVNPQKNTITVPIDHFGYFQVMYMYDSFNDITSHEWGRDTLDTLYSKGFMLNKLQSLFVPNESITRGEFATLLVKAFDLPLQYSGNLTFSDVQKFASSNPLYDYKYIETAARVGIARGTAGGRFKPDEAITRQDAAVMIARAAELKLNSDSNKSLATLQKQFTDAKDIDFYALPPVEAVSKAGFIEGIENVLLTGQKKKTYRFDPRQNFTRVQAAAVMERILKKEKKFPK</sequence>
<dbReference type="AlphaFoldDB" id="A0A1G4RNS1"/>
<accession>A0A1G4RNS1</accession>
<feature type="signal peptide" evidence="1">
    <location>
        <begin position="1"/>
        <end position="29"/>
    </location>
</feature>
<dbReference type="OrthoDB" id="1805600at2"/>
<keyword evidence="1" id="KW-0732">Signal</keyword>
<dbReference type="STRING" id="624147.SAMN04487970_101775"/>
<gene>
    <name evidence="3" type="ORF">SAMN04487970_101775</name>
</gene>
<dbReference type="EMBL" id="FMTT01000017">
    <property type="protein sequence ID" value="SCW58436.1"/>
    <property type="molecule type" value="Genomic_DNA"/>
</dbReference>
<evidence type="ECO:0000256" key="1">
    <source>
        <dbReference type="SAM" id="SignalP"/>
    </source>
</evidence>
<feature type="domain" description="SLH" evidence="2">
    <location>
        <begin position="1123"/>
        <end position="1186"/>
    </location>
</feature>
<evidence type="ECO:0000313" key="3">
    <source>
        <dbReference type="EMBL" id="SCW58436.1"/>
    </source>
</evidence>
<dbReference type="Pfam" id="PF00395">
    <property type="entry name" value="SLH"/>
    <property type="match status" value="2"/>
</dbReference>
<feature type="domain" description="SLH" evidence="2">
    <location>
        <begin position="1192"/>
        <end position="1263"/>
    </location>
</feature>